<keyword evidence="3 6" id="KW-0547">Nucleotide-binding</keyword>
<feature type="compositionally biased region" description="Polar residues" evidence="7">
    <location>
        <begin position="62"/>
        <end position="75"/>
    </location>
</feature>
<dbReference type="PROSITE" id="PS50011">
    <property type="entry name" value="PROTEIN_KINASE_DOM"/>
    <property type="match status" value="1"/>
</dbReference>
<feature type="compositionally biased region" description="Pro residues" evidence="7">
    <location>
        <begin position="360"/>
        <end position="371"/>
    </location>
</feature>
<dbReference type="PROSITE" id="PS00108">
    <property type="entry name" value="PROTEIN_KINASE_ST"/>
    <property type="match status" value="1"/>
</dbReference>
<feature type="compositionally biased region" description="Polar residues" evidence="7">
    <location>
        <begin position="607"/>
        <end position="616"/>
    </location>
</feature>
<feature type="region of interest" description="Disordered" evidence="7">
    <location>
        <begin position="605"/>
        <end position="625"/>
    </location>
</feature>
<comment type="caution">
    <text evidence="9">The sequence shown here is derived from an EMBL/GenBank/DDBJ whole genome shotgun (WGS) entry which is preliminary data.</text>
</comment>
<feature type="region of interest" description="Disordered" evidence="7">
    <location>
        <begin position="336"/>
        <end position="450"/>
    </location>
</feature>
<keyword evidence="5 6" id="KW-0067">ATP-binding</keyword>
<keyword evidence="4 9" id="KW-0418">Kinase</keyword>
<sequence length="831" mass="90329">MSPTSGTDDSQTWAIRPVSQAESLGLFPDLPPGVAGRSQDTGSSYTPPQPRLWSADTDRSNQDATSSPTSLPSRNVPTFQWMRGELLGKGSYGRVYLALNATTGEIMAVKQVELPKTASDKANSHQLDVMKALKFESDTLKDLDHPNIVQYLGFEESQDFLSIFLEYVPGGTISALIHEHGRLREEVTTSFLSQILSGLEYLHSKNILHRDLKADNILVEPTGVCKISDFGISKKANDLHQGGRAHTMMRGTVYWMAPEVVSSTGQGYDVKVDIWGVGCIALEMWSGSRPWSDLPMMPVMFKLFTEKLPPPVPSEVHLSEQAEDFRLQCFHADPQKRPHARVLRKHPYLKIREGCDKPPRPPPIPYAPPSPDKSRSSKGIPPRQEHASLKASRVPPKPPTSKPPLAALKIPETTTSPASLSEQKGPRIVTITPPGSPKPKPGDDGLAALSAYGMSSASSAPYSARRGKTRRLIVINPDTEPQPTFVYTPPPLPDAHATPSAVSPSFKADTPTLYSNLTASGTSPPPSSSLSSAGPELSPVPSSASVTRSPRPLPPSPAAPIPMPSTSLSFKSAYPPPRFPVPPVPSSSRHDLNDLSNTAYRAAHVQRNPSTGTVNGKSIRRLPISPPRLKTSISIAHLPSAGSRSLMKQKSVPDVSIFAYDRPSTSNGKRTIGSGHVSSHRSFSMDSDAELDAAAHAGPTTAPVAPSHSSGRALPDPQKYTAERLNSVKSPGEIDHRMTMRPKPEEVYDHLESWFPHHDLDQPLDGSALTPIPRSPQTPSSSEQHLAVAVRQRKEQSRKSIKMIAKEQCSRSDAAARRRTRLWNSYVKELK</sequence>
<evidence type="ECO:0000256" key="6">
    <source>
        <dbReference type="PROSITE-ProRule" id="PRU10141"/>
    </source>
</evidence>
<organism evidence="9 10">
    <name type="scientific">Ephemerocybe angulata</name>
    <dbReference type="NCBI Taxonomy" id="980116"/>
    <lineage>
        <taxon>Eukaryota</taxon>
        <taxon>Fungi</taxon>
        <taxon>Dikarya</taxon>
        <taxon>Basidiomycota</taxon>
        <taxon>Agaricomycotina</taxon>
        <taxon>Agaricomycetes</taxon>
        <taxon>Agaricomycetidae</taxon>
        <taxon>Agaricales</taxon>
        <taxon>Agaricineae</taxon>
        <taxon>Psathyrellaceae</taxon>
        <taxon>Ephemerocybe</taxon>
    </lineage>
</organism>
<evidence type="ECO:0000256" key="7">
    <source>
        <dbReference type="SAM" id="MobiDB-lite"/>
    </source>
</evidence>
<dbReference type="InterPro" id="IPR000719">
    <property type="entry name" value="Prot_kinase_dom"/>
</dbReference>
<dbReference type="PANTHER" id="PTHR48016">
    <property type="entry name" value="MAP KINASE KINASE KINASE SSK2-RELATED-RELATED"/>
    <property type="match status" value="1"/>
</dbReference>
<feature type="region of interest" description="Disordered" evidence="7">
    <location>
        <begin position="662"/>
        <end position="684"/>
    </location>
</feature>
<dbReference type="EMBL" id="JACGCI010000001">
    <property type="protein sequence ID" value="KAF6766149.1"/>
    <property type="molecule type" value="Genomic_DNA"/>
</dbReference>
<dbReference type="FunFam" id="1.10.510.10:FF:000182">
    <property type="entry name" value="MAP kinase kinase kinase mkh1"/>
    <property type="match status" value="1"/>
</dbReference>
<dbReference type="PROSITE" id="PS00107">
    <property type="entry name" value="PROTEIN_KINASE_ATP"/>
    <property type="match status" value="1"/>
</dbReference>
<feature type="domain" description="Protein kinase" evidence="8">
    <location>
        <begin position="81"/>
        <end position="349"/>
    </location>
</feature>
<evidence type="ECO:0000313" key="10">
    <source>
        <dbReference type="Proteomes" id="UP000521943"/>
    </source>
</evidence>
<evidence type="ECO:0000256" key="1">
    <source>
        <dbReference type="ARBA" id="ARBA00006529"/>
    </source>
</evidence>
<evidence type="ECO:0000256" key="3">
    <source>
        <dbReference type="ARBA" id="ARBA00022741"/>
    </source>
</evidence>
<gene>
    <name evidence="9" type="ORF">DFP72DRAFT_865739</name>
</gene>
<evidence type="ECO:0000256" key="4">
    <source>
        <dbReference type="ARBA" id="ARBA00022777"/>
    </source>
</evidence>
<dbReference type="SUPFAM" id="SSF56112">
    <property type="entry name" value="Protein kinase-like (PK-like)"/>
    <property type="match status" value="1"/>
</dbReference>
<accession>A0A8H6IJM9</accession>
<proteinExistence type="inferred from homology"/>
<dbReference type="InterPro" id="IPR011009">
    <property type="entry name" value="Kinase-like_dom_sf"/>
</dbReference>
<dbReference type="FunFam" id="3.30.200.20:FF:000387">
    <property type="entry name" value="Serine/threonine-protein kinase STE11"/>
    <property type="match status" value="1"/>
</dbReference>
<dbReference type="GO" id="GO:0005524">
    <property type="term" value="F:ATP binding"/>
    <property type="evidence" value="ECO:0007669"/>
    <property type="project" value="UniProtKB-UniRule"/>
</dbReference>
<evidence type="ECO:0000313" key="9">
    <source>
        <dbReference type="EMBL" id="KAF6766149.1"/>
    </source>
</evidence>
<protein>
    <submittedName>
        <fullName evidence="9">STE/STE11 protein kinase</fullName>
    </submittedName>
</protein>
<keyword evidence="2" id="KW-0808">Transferase</keyword>
<comment type="similarity">
    <text evidence="1">Belongs to the protein kinase superfamily. STE Ser/Thr protein kinase family. MAP kinase kinase kinase subfamily.</text>
</comment>
<dbReference type="AlphaFoldDB" id="A0A8H6IJM9"/>
<dbReference type="GO" id="GO:0000196">
    <property type="term" value="P:cell integrity MAPK cascade"/>
    <property type="evidence" value="ECO:0007669"/>
    <property type="project" value="UniProtKB-ARBA"/>
</dbReference>
<dbReference type="SMART" id="SM00220">
    <property type="entry name" value="S_TKc"/>
    <property type="match status" value="1"/>
</dbReference>
<keyword evidence="10" id="KW-1185">Reference proteome</keyword>
<feature type="region of interest" description="Disordered" evidence="7">
    <location>
        <begin position="698"/>
        <end position="719"/>
    </location>
</feature>
<dbReference type="Pfam" id="PF00069">
    <property type="entry name" value="Pkinase"/>
    <property type="match status" value="1"/>
</dbReference>
<dbReference type="Proteomes" id="UP000521943">
    <property type="component" value="Unassembled WGS sequence"/>
</dbReference>
<feature type="binding site" evidence="6">
    <location>
        <position position="110"/>
    </location>
    <ligand>
        <name>ATP</name>
        <dbReference type="ChEBI" id="CHEBI:30616"/>
    </ligand>
</feature>
<evidence type="ECO:0000256" key="5">
    <source>
        <dbReference type="ARBA" id="ARBA00022840"/>
    </source>
</evidence>
<dbReference type="InterPro" id="IPR008271">
    <property type="entry name" value="Ser/Thr_kinase_AS"/>
</dbReference>
<reference evidence="9 10" key="1">
    <citation type="submission" date="2020-07" db="EMBL/GenBank/DDBJ databases">
        <title>Comparative genomics of pyrophilous fungi reveals a link between fire events and developmental genes.</title>
        <authorList>
            <consortium name="DOE Joint Genome Institute"/>
            <person name="Steindorff A.S."/>
            <person name="Carver A."/>
            <person name="Calhoun S."/>
            <person name="Stillman K."/>
            <person name="Liu H."/>
            <person name="Lipzen A."/>
            <person name="Pangilinan J."/>
            <person name="Labutti K."/>
            <person name="Bruns T.D."/>
            <person name="Grigoriev I.V."/>
        </authorList>
    </citation>
    <scope>NUCLEOTIDE SEQUENCE [LARGE SCALE GENOMIC DNA]</scope>
    <source>
        <strain evidence="9 10">CBS 144469</strain>
    </source>
</reference>
<feature type="compositionally biased region" description="Polar residues" evidence="7">
    <location>
        <begin position="775"/>
        <end position="784"/>
    </location>
</feature>
<feature type="compositionally biased region" description="Pro residues" evidence="7">
    <location>
        <begin position="551"/>
        <end position="563"/>
    </location>
</feature>
<dbReference type="InterPro" id="IPR050538">
    <property type="entry name" value="MAP_kinase_kinase_kinase"/>
</dbReference>
<dbReference type="GO" id="GO:0004709">
    <property type="term" value="F:MAP kinase kinase kinase activity"/>
    <property type="evidence" value="ECO:0007669"/>
    <property type="project" value="UniProtKB-ARBA"/>
</dbReference>
<feature type="region of interest" description="Disordered" evidence="7">
    <location>
        <begin position="24"/>
        <end position="75"/>
    </location>
</feature>
<dbReference type="PANTHER" id="PTHR48016:SF48">
    <property type="entry name" value="SERINE_THREONINE-PROTEIN KINASE BCK1_SLK1_SSP31"/>
    <property type="match status" value="1"/>
</dbReference>
<name>A0A8H6IJM9_9AGAR</name>
<feature type="compositionally biased region" description="Polar residues" evidence="7">
    <location>
        <begin position="412"/>
        <end position="422"/>
    </location>
</feature>
<feature type="region of interest" description="Disordered" evidence="7">
    <location>
        <begin position="473"/>
        <end position="593"/>
    </location>
</feature>
<dbReference type="InterPro" id="IPR017441">
    <property type="entry name" value="Protein_kinase_ATP_BS"/>
</dbReference>
<evidence type="ECO:0000256" key="2">
    <source>
        <dbReference type="ARBA" id="ARBA00022679"/>
    </source>
</evidence>
<dbReference type="Gene3D" id="1.10.510.10">
    <property type="entry name" value="Transferase(Phosphotransferase) domain 1"/>
    <property type="match status" value="1"/>
</dbReference>
<feature type="region of interest" description="Disordered" evidence="7">
    <location>
        <begin position="762"/>
        <end position="799"/>
    </location>
</feature>
<feature type="compositionally biased region" description="Basic residues" evidence="7">
    <location>
        <begin position="337"/>
        <end position="349"/>
    </location>
</feature>
<evidence type="ECO:0000259" key="8">
    <source>
        <dbReference type="PROSITE" id="PS50011"/>
    </source>
</evidence>
<feature type="compositionally biased region" description="Low complexity" evidence="7">
    <location>
        <begin position="518"/>
        <end position="550"/>
    </location>
</feature>
<feature type="compositionally biased region" description="Pro residues" evidence="7">
    <location>
        <begin position="574"/>
        <end position="585"/>
    </location>
</feature>
<dbReference type="OrthoDB" id="266718at2759"/>
<feature type="compositionally biased region" description="Basic and acidic residues" evidence="7">
    <location>
        <begin position="350"/>
        <end position="359"/>
    </location>
</feature>